<gene>
    <name evidence="3" type="ORF">DF051_23075</name>
</gene>
<dbReference type="EMBL" id="QTQV01000014">
    <property type="protein sequence ID" value="RQT12116.1"/>
    <property type="molecule type" value="Genomic_DNA"/>
</dbReference>
<dbReference type="AlphaFoldDB" id="A0A3N8PYU4"/>
<dbReference type="InterPro" id="IPR003497">
    <property type="entry name" value="BRO_N_domain"/>
</dbReference>
<feature type="region of interest" description="Disordered" evidence="1">
    <location>
        <begin position="299"/>
        <end position="327"/>
    </location>
</feature>
<dbReference type="Pfam" id="PF02498">
    <property type="entry name" value="Bro-N"/>
    <property type="match status" value="1"/>
</dbReference>
<organism evidence="3 4">
    <name type="scientific">Burkholderia contaminans</name>
    <dbReference type="NCBI Taxonomy" id="488447"/>
    <lineage>
        <taxon>Bacteria</taxon>
        <taxon>Pseudomonadati</taxon>
        <taxon>Pseudomonadota</taxon>
        <taxon>Betaproteobacteria</taxon>
        <taxon>Burkholderiales</taxon>
        <taxon>Burkholderiaceae</taxon>
        <taxon>Burkholderia</taxon>
        <taxon>Burkholderia cepacia complex</taxon>
    </lineage>
</organism>
<accession>A0A3N8PYU4</accession>
<evidence type="ECO:0000313" key="4">
    <source>
        <dbReference type="Proteomes" id="UP000277921"/>
    </source>
</evidence>
<reference evidence="3 4" key="1">
    <citation type="submission" date="2018-08" db="EMBL/GenBank/DDBJ databases">
        <title>Comparative analysis of Burkholderia isolates from Puerto Rico.</title>
        <authorList>
            <person name="Hall C."/>
            <person name="Sahl J."/>
            <person name="Wagner D."/>
        </authorList>
    </citation>
    <scope>NUCLEOTIDE SEQUENCE [LARGE SCALE GENOMIC DNA]</scope>
    <source>
        <strain evidence="3 4">Bp9025</strain>
    </source>
</reference>
<feature type="domain" description="Bro-N" evidence="2">
    <location>
        <begin position="67"/>
        <end position="159"/>
    </location>
</feature>
<name>A0A3N8PYU4_9BURK</name>
<comment type="caution">
    <text evidence="3">The sequence shown here is derived from an EMBL/GenBank/DDBJ whole genome shotgun (WGS) entry which is preliminary data.</text>
</comment>
<sequence length="327" mass="36771">MTAGRSSLGNSARCQADTDLYEKTVFSPTISPICYQLHGSGLPIREPQVQNSKPIEALHHRTFESIKQLDDNSEFWFARDLAPLLDYPQWRNFLPVLDKAREACRQSGLQVEDHFADVRKMVGIGSGAQRPIDDVRLSRYACYLVVQNGDPSKPVIANGQTYFAMQTRRQELADDVQFAQLNEDGKRLAIRNELVTHNKHLAAAAQQAGVETPVDYAIFQDHGYRGLYGGLSSKEIHAKKGLKKSQKILDHMGSTELAANLFRATQTEEKLRRDGIKGKQRANQTHHDVGKKVRQTIQELGGTMPEELPTPETSIKQIERAQKKLQK</sequence>
<evidence type="ECO:0000256" key="1">
    <source>
        <dbReference type="SAM" id="MobiDB-lite"/>
    </source>
</evidence>
<evidence type="ECO:0000313" key="3">
    <source>
        <dbReference type="EMBL" id="RQT12116.1"/>
    </source>
</evidence>
<evidence type="ECO:0000259" key="2">
    <source>
        <dbReference type="Pfam" id="PF02498"/>
    </source>
</evidence>
<feature type="compositionally biased region" description="Basic and acidic residues" evidence="1">
    <location>
        <begin position="317"/>
        <end position="327"/>
    </location>
</feature>
<protein>
    <submittedName>
        <fullName evidence="3">DNA damage-inducible protein D</fullName>
    </submittedName>
</protein>
<proteinExistence type="predicted"/>
<feature type="region of interest" description="Disordered" evidence="1">
    <location>
        <begin position="273"/>
        <end position="292"/>
    </location>
</feature>
<dbReference type="NCBIfam" id="NF008573">
    <property type="entry name" value="PRK11525.1"/>
    <property type="match status" value="1"/>
</dbReference>
<dbReference type="Proteomes" id="UP000277921">
    <property type="component" value="Unassembled WGS sequence"/>
</dbReference>